<feature type="chain" id="PRO_5012190479" description="DUF4249 domain-containing protein" evidence="1">
    <location>
        <begin position="23"/>
        <end position="270"/>
    </location>
</feature>
<organism evidence="2 3">
    <name type="scientific">Pedobacter africanus</name>
    <dbReference type="NCBI Taxonomy" id="151894"/>
    <lineage>
        <taxon>Bacteria</taxon>
        <taxon>Pseudomonadati</taxon>
        <taxon>Bacteroidota</taxon>
        <taxon>Sphingobacteriia</taxon>
        <taxon>Sphingobacteriales</taxon>
        <taxon>Sphingobacteriaceae</taxon>
        <taxon>Pedobacter</taxon>
    </lineage>
</organism>
<accession>A0A1W2CXH9</accession>
<evidence type="ECO:0000313" key="2">
    <source>
        <dbReference type="EMBL" id="SMC89860.1"/>
    </source>
</evidence>
<keyword evidence="1" id="KW-0732">Signal</keyword>
<evidence type="ECO:0000313" key="3">
    <source>
        <dbReference type="Proteomes" id="UP000192756"/>
    </source>
</evidence>
<feature type="signal peptide" evidence="1">
    <location>
        <begin position="1"/>
        <end position="22"/>
    </location>
</feature>
<name>A0A1W2CXH9_9SPHI</name>
<evidence type="ECO:0000256" key="1">
    <source>
        <dbReference type="SAM" id="SignalP"/>
    </source>
</evidence>
<keyword evidence="3" id="KW-1185">Reference proteome</keyword>
<dbReference type="OrthoDB" id="637707at2"/>
<dbReference type="Proteomes" id="UP000192756">
    <property type="component" value="Unassembled WGS sequence"/>
</dbReference>
<dbReference type="EMBL" id="FWXT01000002">
    <property type="protein sequence ID" value="SMC89860.1"/>
    <property type="molecule type" value="Genomic_DNA"/>
</dbReference>
<protein>
    <recommendedName>
        <fullName evidence="4">DUF4249 domain-containing protein</fullName>
    </recommendedName>
</protein>
<gene>
    <name evidence="2" type="ORF">SAMN04488524_3370</name>
</gene>
<proteinExistence type="predicted"/>
<dbReference type="Pfam" id="PF14054">
    <property type="entry name" value="DUF4249"/>
    <property type="match status" value="1"/>
</dbReference>
<dbReference type="AlphaFoldDB" id="A0A1W2CXH9"/>
<reference evidence="3" key="1">
    <citation type="submission" date="2017-04" db="EMBL/GenBank/DDBJ databases">
        <authorList>
            <person name="Varghese N."/>
            <person name="Submissions S."/>
        </authorList>
    </citation>
    <scope>NUCLEOTIDE SEQUENCE [LARGE SCALE GENOMIC DNA]</scope>
    <source>
        <strain evidence="3">DSM 12126</strain>
    </source>
</reference>
<evidence type="ECO:0008006" key="4">
    <source>
        <dbReference type="Google" id="ProtNLM"/>
    </source>
</evidence>
<dbReference type="InterPro" id="IPR025345">
    <property type="entry name" value="DUF4249"/>
</dbReference>
<dbReference type="RefSeq" id="WP_084240157.1">
    <property type="nucleotide sequence ID" value="NZ_FWXT01000002.1"/>
</dbReference>
<sequence length="270" mass="29445">MLKHIKLLSLLIALAFCITSCEKVIDVKLNTSATQMVIEGTITNQNGQQLVKLSQSVPYTNNNTFPAVTGATVNVTDNQGHSWAFTESSPGNYTFGPLKGEPGHTYTLTVNVNNTVYKAISTMPDSVNIDSLDVKVFNFGGEDIKQAQVHYTDPAGVANQYRFVMKVNGVQSKQVYAENDRFTNGNAVPTVLFFNGNNDDDDELRSGDKVDIEMQCIDKNVFNYWFTLSQQSQNGPGGGTIPGNPPSNVSNGALGYFSAHTVNKKQMVVK</sequence>
<dbReference type="STRING" id="151894.SAMN04488524_3370"/>